<keyword evidence="4" id="KW-1185">Reference proteome</keyword>
<dbReference type="Proteomes" id="UP000272474">
    <property type="component" value="Unassembled WGS sequence"/>
</dbReference>
<feature type="coiled-coil region" evidence="1">
    <location>
        <begin position="769"/>
        <end position="796"/>
    </location>
</feature>
<organism evidence="3 4">
    <name type="scientific">Streptomyces hoynatensis</name>
    <dbReference type="NCBI Taxonomy" id="1141874"/>
    <lineage>
        <taxon>Bacteria</taxon>
        <taxon>Bacillati</taxon>
        <taxon>Actinomycetota</taxon>
        <taxon>Actinomycetes</taxon>
        <taxon>Kitasatosporales</taxon>
        <taxon>Streptomycetaceae</taxon>
        <taxon>Streptomyces</taxon>
    </lineage>
</organism>
<name>A0A3A9YFU1_9ACTN</name>
<gene>
    <name evidence="3" type="ORF">D7294_30380</name>
</gene>
<keyword evidence="1" id="KW-0175">Coiled coil</keyword>
<sequence length="1620" mass="180826">MAAARHTVTHALTQGVERFNQAYEYVYGNAISQPISTAVLMSQRPGDILSPSEWSRTWTAANYISPGQAVMLPYAGENVGVQLLGASQTFTPGANILLNHLLGDPDAADKAVGSSLVHYVPPGIENAVPGWEDMGFDEQQRILADMGMPVDPRGGNAYIAQLRSRSLNYRLLSGGFDFAVRWYADPITHGLRGAGAARRAMTTAARPSGGWTQGQIADLINNSRTQQLINFLNENRGNPALISNTDMAIRSGMGPRLGAINEVLRNADEVQEFIRVGMGDVAAQERLAQSNALARQRLDAYRSRLSLQESYLAQTTVRGPRAEQMRALAMQERQRIQEAINADEALVNRHNQILEHADEIDRLYYGRGQYRRARRRTAAQADYTAGPARGRRAERVGPAGDGTGIVKTRMWGLGDAFAMPVTMVRMVKNAHPRGFMELDNGSAFSAENISELRAQLARIPGLNPAQRQERLNQYLATQSEGERLAFLETMGADAMARIARKHGLDPKAGIEIWERNRTTREGLRANIEQQYSAARMSRDGRPAIRVDAFEGDHGVTIHPNSVSRLINNHVLDDLAEFDRVIRRNAGSFQALRRSLGAGQDWITAAGDQINQLWKFSTLFRIGFIPRTFGDEIGSQMAALGAATMLMRAGYGVNNLVTNLVHRTTRGMDHAVRLTSQQAVDYAEGYLREITPQIRRLRGAQAAQTAGAERSLARATRLRDAARERLEALPADAPEARRAAHATFLERREAQLRAAQARTSVPAPYRADRLEELEAMAAELTARRDEALARIAAVEQRQQRAFQGSRPVTIGGQQFPAALAGSQRAEYYAKITSGTEAYDQLLATNRQLIHNNLLRSFDNGGRPIDAVADEGRHATAWARAINAQLAGDDLFRRMIAGATDDEAIRWLRSAPEGRAYWKRLGVESMSTPSDLVARARAEIDDYLPLPEIRQQALTPEGVTPEFLREAVPVTARPQVHEGLIGTRGIDQMRGVNRIMRNWYHFASSLPARTFSRHPLFNQLYEGHLKTVVSQRTAQGAVPRTVEEVERAAEVARRLAHRDMKKLVFDISHRSDAAAALRFISPFFSATTESFQRWGRLIADKPEILGYAQKFFNAPAYIGHLQTSEGYAIFPDGTYIDPVTGQRKLAPKDDRWIVGRMPEWLIDTPLGTALGVERSSGNFSLSQNSINLVTQGDPWFNPGFGPIVQIPVGEYVKDKPTQAELAQHLGILPFGAPSGGSIVERAAQSAAPSTIRNFLTAFDTSDYRYQQVKMQITQRAIFLHETQGIPMPSAQEIADQTREYWFFRAASSFIQPAATQQRDAFEFYRQQYRNLQRENPETADVEFLDRFGDDYFIFAQSMSKNEAGIQATNEAYRLSQQYEDVLQEFPELGSLIIGPEGKGPFSPAVYTYQLNHPLEPGDPEAQRRRLSAREMLEENNRRRGWAQYTSIVNGLNAQAVQRGLNSIHDAGAEDLEERRQKLVYLLGSPQVDFGNGLVDNPYYNEQWSTDWYSFDAMKYDRLIPQLDRVSREVLERDPGRSDMQALRVYLQGRQTIQEELSAREFTTLGAQANRDLRARWGSFVGQLTEASTDFGDLWSRYLSRDLGVDVTEEDAYRATQAQEEAA</sequence>
<evidence type="ECO:0008006" key="5">
    <source>
        <dbReference type="Google" id="ProtNLM"/>
    </source>
</evidence>
<protein>
    <recommendedName>
        <fullName evidence="5">Large polyvalent protein associated domain-containing protein</fullName>
    </recommendedName>
</protein>
<proteinExistence type="predicted"/>
<evidence type="ECO:0000313" key="4">
    <source>
        <dbReference type="Proteomes" id="UP000272474"/>
    </source>
</evidence>
<evidence type="ECO:0000256" key="2">
    <source>
        <dbReference type="SAM" id="MobiDB-lite"/>
    </source>
</evidence>
<comment type="caution">
    <text evidence="3">The sequence shown here is derived from an EMBL/GenBank/DDBJ whole genome shotgun (WGS) entry which is preliminary data.</text>
</comment>
<evidence type="ECO:0000313" key="3">
    <source>
        <dbReference type="EMBL" id="RKN35939.1"/>
    </source>
</evidence>
<dbReference type="EMBL" id="RBAL01000034">
    <property type="protein sequence ID" value="RKN35939.1"/>
    <property type="molecule type" value="Genomic_DNA"/>
</dbReference>
<feature type="region of interest" description="Disordered" evidence="2">
    <location>
        <begin position="376"/>
        <end position="401"/>
    </location>
</feature>
<evidence type="ECO:0000256" key="1">
    <source>
        <dbReference type="SAM" id="Coils"/>
    </source>
</evidence>
<reference evidence="3 4" key="1">
    <citation type="journal article" date="2014" name="Int. J. Syst. Evol. Microbiol.">
        <title>Streptomyces hoynatensis sp. nov., isolated from deep marine sediment.</title>
        <authorList>
            <person name="Veyisoglu A."/>
            <person name="Sahin N."/>
        </authorList>
    </citation>
    <scope>NUCLEOTIDE SEQUENCE [LARGE SCALE GENOMIC DNA]</scope>
    <source>
        <strain evidence="3 4">KCTC 29097</strain>
    </source>
</reference>
<accession>A0A3A9YFU1</accession>